<reference evidence="2 3" key="1">
    <citation type="journal article" date="2019" name="ISME J.">
        <title>Deianiraea, an extracellular bacterium associated with the ciliate Paramecium, suggests an alternative scenario for the evolution of Rickettsiales.</title>
        <authorList>
            <person name="Castelli M."/>
            <person name="Sabaneyeva E."/>
            <person name="Lanzoni O."/>
            <person name="Lebedeva N."/>
            <person name="Floriano A.M."/>
            <person name="Gaiarsa S."/>
            <person name="Benken K."/>
            <person name="Modeo L."/>
            <person name="Bandi C."/>
            <person name="Potekhin A."/>
            <person name="Sassera D."/>
            <person name="Petroni G."/>
        </authorList>
    </citation>
    <scope>NUCLEOTIDE SEQUENCE [LARGE SCALE GENOMIC DNA]</scope>
    <source>
        <strain evidence="2">CyL4-1</strain>
    </source>
</reference>
<name>A0A5B8XCM6_9RICK</name>
<evidence type="ECO:0000313" key="2">
    <source>
        <dbReference type="EMBL" id="QED23108.1"/>
    </source>
</evidence>
<dbReference type="Proteomes" id="UP000321934">
    <property type="component" value="Chromosome"/>
</dbReference>
<feature type="chain" id="PRO_5022864201" evidence="1">
    <location>
        <begin position="18"/>
        <end position="159"/>
    </location>
</feature>
<organism evidence="2 3">
    <name type="scientific">Candidatus Deianiraea vastatrix</name>
    <dbReference type="NCBI Taxonomy" id="2163644"/>
    <lineage>
        <taxon>Bacteria</taxon>
        <taxon>Pseudomonadati</taxon>
        <taxon>Pseudomonadota</taxon>
        <taxon>Alphaproteobacteria</taxon>
        <taxon>Rickettsiales</taxon>
        <taxon>Candidatus Deianiraeaceae</taxon>
        <taxon>Candidatus Deianiraea</taxon>
    </lineage>
</organism>
<dbReference type="OrthoDB" id="9810773at2"/>
<protein>
    <submittedName>
        <fullName evidence="2">Bacterial SH3 domain protein</fullName>
    </submittedName>
</protein>
<evidence type="ECO:0000256" key="1">
    <source>
        <dbReference type="SAM" id="SignalP"/>
    </source>
</evidence>
<dbReference type="RefSeq" id="WP_146820400.1">
    <property type="nucleotide sequence ID" value="NZ_CP029077.1"/>
</dbReference>
<gene>
    <name evidence="2" type="ORF">Deia_00301</name>
</gene>
<keyword evidence="1" id="KW-0732">Signal</keyword>
<dbReference type="AlphaFoldDB" id="A0A5B8XCM6"/>
<dbReference type="Pfam" id="PF06347">
    <property type="entry name" value="SH3_4"/>
    <property type="match status" value="1"/>
</dbReference>
<accession>A0A5B8XCM6</accession>
<dbReference type="EMBL" id="CP029077">
    <property type="protein sequence ID" value="QED23108.1"/>
    <property type="molecule type" value="Genomic_DNA"/>
</dbReference>
<dbReference type="Gene3D" id="2.30.30.40">
    <property type="entry name" value="SH3 Domains"/>
    <property type="match status" value="1"/>
</dbReference>
<evidence type="ECO:0000313" key="3">
    <source>
        <dbReference type="Proteomes" id="UP000321934"/>
    </source>
</evidence>
<dbReference type="InterPro" id="IPR010466">
    <property type="entry name" value="DUF1058"/>
</dbReference>
<sequence>MLRFWLFILLISSYLNAAKADDDIKKFVSLKGKITNIRNGPGEEYPVIMTYSGTYMPLAILHRIDDWYMVTDYQDKTGWVKVNLVNGNSKNRNIIFTQDAYIYKVIKDKMVKVAKVEKNMTANLQFCNKKLCKIRMRKWNISGYVQRKSIWGVLENEIL</sequence>
<keyword evidence="3" id="KW-1185">Reference proteome</keyword>
<proteinExistence type="predicted"/>
<feature type="signal peptide" evidence="1">
    <location>
        <begin position="1"/>
        <end position="17"/>
    </location>
</feature>